<sequence>MPLYQSDFILLEAYYFGDDAESVRLRCGSVCVNAGAILVDGIEPRQLQSLRWTPDFLSFEAQGKRHRYPVSRPALVGPAQARFALL</sequence>
<proteinExistence type="predicted"/>
<dbReference type="EMBL" id="CP014844">
    <property type="protein sequence ID" value="AMR77583.1"/>
    <property type="molecule type" value="Genomic_DNA"/>
</dbReference>
<dbReference type="STRING" id="1796606.A2G96_07440"/>
<evidence type="ECO:0000313" key="2">
    <source>
        <dbReference type="Proteomes" id="UP000075238"/>
    </source>
</evidence>
<protein>
    <submittedName>
        <fullName evidence="1">Uncharacterized protein</fullName>
    </submittedName>
</protein>
<keyword evidence="2" id="KW-1185">Reference proteome</keyword>
<dbReference type="RefSeq" id="WP_062798167.1">
    <property type="nucleotide sequence ID" value="NZ_CP014844.1"/>
</dbReference>
<dbReference type="OrthoDB" id="8965876at2"/>
<dbReference type="Proteomes" id="UP000075238">
    <property type="component" value="Chromosome 1"/>
</dbReference>
<reference evidence="1 2" key="1">
    <citation type="submission" date="2016-03" db="EMBL/GenBank/DDBJ databases">
        <title>Complete genome sequence of a novel chlorpyrifos degrading bacterium, Cupriavidus nantongensis sp. X1.</title>
        <authorList>
            <person name="Fang L."/>
        </authorList>
    </citation>
    <scope>NUCLEOTIDE SEQUENCE [LARGE SCALE GENOMIC DNA]</scope>
    <source>
        <strain evidence="1 2">X1</strain>
    </source>
</reference>
<dbReference type="AlphaFoldDB" id="A0A142JHM1"/>
<evidence type="ECO:0000313" key="1">
    <source>
        <dbReference type="EMBL" id="AMR77583.1"/>
    </source>
</evidence>
<organism evidence="1 2">
    <name type="scientific">Cupriavidus nantongensis</name>
    <dbReference type="NCBI Taxonomy" id="1796606"/>
    <lineage>
        <taxon>Bacteria</taxon>
        <taxon>Pseudomonadati</taxon>
        <taxon>Pseudomonadota</taxon>
        <taxon>Betaproteobacteria</taxon>
        <taxon>Burkholderiales</taxon>
        <taxon>Burkholderiaceae</taxon>
        <taxon>Cupriavidus</taxon>
    </lineage>
</organism>
<gene>
    <name evidence="1" type="ORF">A2G96_07440</name>
</gene>
<dbReference type="KEGG" id="cnan:A2G96_07440"/>
<name>A0A142JHM1_9BURK</name>
<accession>A0A142JHM1</accession>